<dbReference type="AlphaFoldDB" id="A0AAV6IMX9"/>
<protein>
    <submittedName>
        <fullName evidence="1">Uncharacterized protein</fullName>
    </submittedName>
</protein>
<organism evidence="1 2">
    <name type="scientific">Rhododendron griersonianum</name>
    <dbReference type="NCBI Taxonomy" id="479676"/>
    <lineage>
        <taxon>Eukaryota</taxon>
        <taxon>Viridiplantae</taxon>
        <taxon>Streptophyta</taxon>
        <taxon>Embryophyta</taxon>
        <taxon>Tracheophyta</taxon>
        <taxon>Spermatophyta</taxon>
        <taxon>Magnoliopsida</taxon>
        <taxon>eudicotyledons</taxon>
        <taxon>Gunneridae</taxon>
        <taxon>Pentapetalae</taxon>
        <taxon>asterids</taxon>
        <taxon>Ericales</taxon>
        <taxon>Ericaceae</taxon>
        <taxon>Ericoideae</taxon>
        <taxon>Rhodoreae</taxon>
        <taxon>Rhododendron</taxon>
    </lineage>
</organism>
<evidence type="ECO:0000313" key="2">
    <source>
        <dbReference type="Proteomes" id="UP000823749"/>
    </source>
</evidence>
<evidence type="ECO:0000313" key="1">
    <source>
        <dbReference type="EMBL" id="KAG5529250.1"/>
    </source>
</evidence>
<dbReference type="InterPro" id="IPR011042">
    <property type="entry name" value="6-blade_b-propeller_TolB-like"/>
</dbReference>
<sequence length="542" mass="61243">MAAGQVMDKMSIFIKTRDPNDSDVKVFVERLSHVDEPHRMIEIREKIFHEVFGEDGHGYCLAYGSGVPRSEVYQKNAGPSEYPLSINTMTSRTRAAAKPKAKTKGLHPESSSRVVRNAMKHRVVQTDSEDEGVPVENPNVIGDDMLNRGVVLNEMNKFIDSRTDDTPTPFGPLITDILSNPEALSKADNGDSGPYQIATNEKDHGRFPKMNETQWKKSLGRIRESRANCGLPNPPLPDEVAWAEEEPQDVHRSPPLHAPPPVSVPPPPHWSMSYEEYRNMQASHEHLCRRINASELTSARNHYDLVSMFRVFTSQEPLPLFAPPFQEPFLPPNAKEWFRLGHGRSRSARVQQFVNYISDLETRGTASIVPEFPSKLDWLNTAPLKLNKGLEATIKDLLPFVEQRHRVRHLHNNESRNHLIARVVTDLDGNFIIQIGSTGEEGFCDGSFEDATFNRPQGLAYDVKKNLLYRVDTENHALRHSGRLGLSDLLNSPWDVCFDSVNKIVYIAMAGQHQIWEHKMLDGVTIAFSGNGYERNLHCSTY</sequence>
<dbReference type="EMBL" id="JACTNZ010000010">
    <property type="protein sequence ID" value="KAG5529250.1"/>
    <property type="molecule type" value="Genomic_DNA"/>
</dbReference>
<reference evidence="1" key="1">
    <citation type="submission" date="2020-08" db="EMBL/GenBank/DDBJ databases">
        <title>Plant Genome Project.</title>
        <authorList>
            <person name="Zhang R.-G."/>
        </authorList>
    </citation>
    <scope>NUCLEOTIDE SEQUENCE</scope>
    <source>
        <strain evidence="1">WSP0</strain>
        <tissue evidence="1">Leaf</tissue>
    </source>
</reference>
<dbReference type="PANTHER" id="PTHR46388:SF2">
    <property type="entry name" value="NHL REPEAT-CONTAINING PROTEIN 2"/>
    <property type="match status" value="1"/>
</dbReference>
<dbReference type="SUPFAM" id="SSF63825">
    <property type="entry name" value="YWTD domain"/>
    <property type="match status" value="1"/>
</dbReference>
<gene>
    <name evidence="1" type="ORF">RHGRI_029822</name>
</gene>
<dbReference type="Proteomes" id="UP000823749">
    <property type="component" value="Chromosome 10"/>
</dbReference>
<name>A0AAV6IMX9_9ERIC</name>
<proteinExistence type="predicted"/>
<accession>A0AAV6IMX9</accession>
<dbReference type="PANTHER" id="PTHR46388">
    <property type="entry name" value="NHL REPEAT-CONTAINING PROTEIN 2"/>
    <property type="match status" value="1"/>
</dbReference>
<comment type="caution">
    <text evidence="1">The sequence shown here is derived from an EMBL/GenBank/DDBJ whole genome shotgun (WGS) entry which is preliminary data.</text>
</comment>
<keyword evidence="2" id="KW-1185">Reference proteome</keyword>
<dbReference type="Gene3D" id="2.120.10.30">
    <property type="entry name" value="TolB, C-terminal domain"/>
    <property type="match status" value="1"/>
</dbReference>